<proteinExistence type="predicted"/>
<protein>
    <submittedName>
        <fullName evidence="1">Uncharacterized protein</fullName>
    </submittedName>
</protein>
<evidence type="ECO:0000313" key="1">
    <source>
        <dbReference type="EMBL" id="KAJ0177337.1"/>
    </source>
</evidence>
<dbReference type="EMBL" id="CM034398">
    <property type="protein sequence ID" value="KAJ0177337.1"/>
    <property type="molecule type" value="Genomic_DNA"/>
</dbReference>
<organism evidence="1 2">
    <name type="scientific">Dendrolimus kikuchii</name>
    <dbReference type="NCBI Taxonomy" id="765133"/>
    <lineage>
        <taxon>Eukaryota</taxon>
        <taxon>Metazoa</taxon>
        <taxon>Ecdysozoa</taxon>
        <taxon>Arthropoda</taxon>
        <taxon>Hexapoda</taxon>
        <taxon>Insecta</taxon>
        <taxon>Pterygota</taxon>
        <taxon>Neoptera</taxon>
        <taxon>Endopterygota</taxon>
        <taxon>Lepidoptera</taxon>
        <taxon>Glossata</taxon>
        <taxon>Ditrysia</taxon>
        <taxon>Bombycoidea</taxon>
        <taxon>Lasiocampidae</taxon>
        <taxon>Dendrolimus</taxon>
    </lineage>
</organism>
<name>A0ACC1D1S9_9NEOP</name>
<dbReference type="Proteomes" id="UP000824533">
    <property type="component" value="Linkage Group LG12"/>
</dbReference>
<keyword evidence="2" id="KW-1185">Reference proteome</keyword>
<sequence length="409" mass="48686">MGKSACRFFIFIVIATFIYWMWSNCASRNQQIMTEDYEIMYQRLQFEYEKKQANGMKYVLIWTLPNTDPLMYLGQGQDRFIKRNCKNAKCFISTDRSLFDSITHFDVVVFSIKEIVEKKVTDLPIIRSPHQKYVFASSESSDYYPLCDDRFDTYFNVTWTYKLNSDISYGYIVVRNNEGEVIGPKEVMHWKAISDMDSINDTLKIKLKSKRLAAAWFVSNCNAPSDRDTFVKKLRNELKKFNMDVDIYGSCGTKKCPRQSMASCLQSVERDYYFYLSFENSFSEDYVTEKLLHGLQHYAVPIVYGAANYSRFMPDGIYLNARELGPQKLAERMHEIINDKEQYYNFFRWHKYYSFHQTEEDPETDIYCKFCEKMNDIEYMRKSTVLEHVRKWWNPKNVRTKVCPIRWTG</sequence>
<accession>A0ACC1D1S9</accession>
<comment type="caution">
    <text evidence="1">The sequence shown here is derived from an EMBL/GenBank/DDBJ whole genome shotgun (WGS) entry which is preliminary data.</text>
</comment>
<gene>
    <name evidence="1" type="ORF">K1T71_007346</name>
</gene>
<evidence type="ECO:0000313" key="2">
    <source>
        <dbReference type="Proteomes" id="UP000824533"/>
    </source>
</evidence>
<reference evidence="1 2" key="1">
    <citation type="journal article" date="2021" name="Front. Genet.">
        <title>Chromosome-Level Genome Assembly Reveals Significant Gene Expansion in the Toll and IMD Signaling Pathways of Dendrolimus kikuchii.</title>
        <authorList>
            <person name="Zhou J."/>
            <person name="Wu P."/>
            <person name="Xiong Z."/>
            <person name="Liu N."/>
            <person name="Zhao N."/>
            <person name="Ji M."/>
            <person name="Qiu Y."/>
            <person name="Yang B."/>
        </authorList>
    </citation>
    <scope>NUCLEOTIDE SEQUENCE [LARGE SCALE GENOMIC DNA]</scope>
    <source>
        <strain evidence="1">Ann1</strain>
    </source>
</reference>